<dbReference type="AlphaFoldDB" id="A0A5E7FX32"/>
<dbReference type="InterPro" id="IPR008599">
    <property type="entry name" value="Diacid_rec"/>
</dbReference>
<dbReference type="EMBL" id="CABVHY010000047">
    <property type="protein sequence ID" value="VVO42847.1"/>
    <property type="molecule type" value="Genomic_DNA"/>
</dbReference>
<gene>
    <name evidence="5" type="primary">cdaR</name>
    <name evidence="5" type="ORF">PS723_06074</name>
</gene>
<protein>
    <submittedName>
        <fullName evidence="5">Carbohydrate diacid regulator</fullName>
    </submittedName>
</protein>
<name>A0A5E7FX32_PSEFL</name>
<feature type="domain" description="Putative sugar diacid recognition" evidence="2">
    <location>
        <begin position="4"/>
        <end position="134"/>
    </location>
</feature>
<dbReference type="Proteomes" id="UP000379480">
    <property type="component" value="Unassembled WGS sequence"/>
</dbReference>
<dbReference type="PANTHER" id="PTHR33744">
    <property type="entry name" value="CARBOHYDRATE DIACID REGULATOR"/>
    <property type="match status" value="1"/>
</dbReference>
<feature type="domain" description="PucR C-terminal helix-turn-helix" evidence="3">
    <location>
        <begin position="307"/>
        <end position="364"/>
    </location>
</feature>
<evidence type="ECO:0000259" key="3">
    <source>
        <dbReference type="Pfam" id="PF13556"/>
    </source>
</evidence>
<dbReference type="PANTHER" id="PTHR33744:SF15">
    <property type="entry name" value="CARBOHYDRATE DIACID REGULATOR"/>
    <property type="match status" value="1"/>
</dbReference>
<dbReference type="OrthoDB" id="9792148at2"/>
<dbReference type="InterPro" id="IPR051448">
    <property type="entry name" value="CdaR-like_regulators"/>
</dbReference>
<dbReference type="InterPro" id="IPR025736">
    <property type="entry name" value="PucR_C-HTH_dom"/>
</dbReference>
<dbReference type="Gene3D" id="1.10.10.2840">
    <property type="entry name" value="PucR C-terminal helix-turn-helix domain"/>
    <property type="match status" value="1"/>
</dbReference>
<evidence type="ECO:0000259" key="4">
    <source>
        <dbReference type="Pfam" id="PF17853"/>
    </source>
</evidence>
<dbReference type="RefSeq" id="WP_150807250.1">
    <property type="nucleotide sequence ID" value="NZ_CABVHY010000047.1"/>
</dbReference>
<evidence type="ECO:0000313" key="5">
    <source>
        <dbReference type="EMBL" id="VVO42847.1"/>
    </source>
</evidence>
<feature type="domain" description="CdaR GGDEF-like" evidence="4">
    <location>
        <begin position="143"/>
        <end position="249"/>
    </location>
</feature>
<dbReference type="InterPro" id="IPR041522">
    <property type="entry name" value="CdaR_GGDEF"/>
</dbReference>
<comment type="similarity">
    <text evidence="1">Belongs to the CdaR family.</text>
</comment>
<evidence type="ECO:0000259" key="2">
    <source>
        <dbReference type="Pfam" id="PF05651"/>
    </source>
</evidence>
<organism evidence="5 6">
    <name type="scientific">Pseudomonas fluorescens</name>
    <dbReference type="NCBI Taxonomy" id="294"/>
    <lineage>
        <taxon>Bacteria</taxon>
        <taxon>Pseudomonadati</taxon>
        <taxon>Pseudomonadota</taxon>
        <taxon>Gammaproteobacteria</taxon>
        <taxon>Pseudomonadales</taxon>
        <taxon>Pseudomonadaceae</taxon>
        <taxon>Pseudomonas</taxon>
    </lineage>
</organism>
<dbReference type="Pfam" id="PF13556">
    <property type="entry name" value="HTH_30"/>
    <property type="match status" value="1"/>
</dbReference>
<dbReference type="Pfam" id="PF17853">
    <property type="entry name" value="GGDEF_2"/>
    <property type="match status" value="1"/>
</dbReference>
<sequence>MFELDHDLAQDIVDRAMAILPYNVNVMDSQGLILGSGEPERVNTRHEGAQLVLANGRVVEIDTQTAKHLKGVQPGINLPLFLDQQLIGVLGITGEPEQLRTYAELVRMTAEMLVGQRNQQGEQQWRRQRCDDLLALLLSEAGDSPRLIDEARQLGLKPQLPRIPYLFELGLEHGPGQTVEALSAWLKSRYPDSWCVSSARSSLLWCRPATQHLENERLLEKLDGLGWNILRIAVGGQADGLQGLRRCYRRVGDLLAYGRDVLPQSRLLTLNRYRLPVLLWRHRNDDALDELLNPLRKVVAKDNNGQLLATLRSWCEHDGQSQACAEALGIHRNSLRYRMERIAEISGVDPLRLDGMLALYLGVQLLPQTDTKPL</sequence>
<evidence type="ECO:0000313" key="6">
    <source>
        <dbReference type="Proteomes" id="UP000379480"/>
    </source>
</evidence>
<reference evidence="5 6" key="1">
    <citation type="submission" date="2019-09" db="EMBL/GenBank/DDBJ databases">
        <authorList>
            <person name="Chandra G."/>
            <person name="Truman W A."/>
        </authorList>
    </citation>
    <scope>NUCLEOTIDE SEQUENCE [LARGE SCALE GENOMIC DNA]</scope>
    <source>
        <strain evidence="5">PS723</strain>
    </source>
</reference>
<evidence type="ECO:0000256" key="1">
    <source>
        <dbReference type="ARBA" id="ARBA00006754"/>
    </source>
</evidence>
<proteinExistence type="inferred from homology"/>
<dbReference type="Pfam" id="PF05651">
    <property type="entry name" value="Diacid_rec"/>
    <property type="match status" value="1"/>
</dbReference>
<dbReference type="InterPro" id="IPR042070">
    <property type="entry name" value="PucR_C-HTH_sf"/>
</dbReference>
<accession>A0A5E7FX32</accession>